<feature type="compositionally biased region" description="Polar residues" evidence="1">
    <location>
        <begin position="58"/>
        <end position="74"/>
    </location>
</feature>
<gene>
    <name evidence="2" type="ORF">AG1IA_03414</name>
</gene>
<proteinExistence type="predicted"/>
<accession>L8X0D3</accession>
<dbReference type="EMBL" id="AFRT01000793">
    <property type="protein sequence ID" value="ELU42552.1"/>
    <property type="molecule type" value="Genomic_DNA"/>
</dbReference>
<dbReference type="HOGENOM" id="CLU_2335095_0_0_1"/>
<evidence type="ECO:0000313" key="2">
    <source>
        <dbReference type="EMBL" id="ELU42552.1"/>
    </source>
</evidence>
<comment type="caution">
    <text evidence="2">The sequence shown here is derived from an EMBL/GenBank/DDBJ whole genome shotgun (WGS) entry which is preliminary data.</text>
</comment>
<feature type="compositionally biased region" description="Basic and acidic residues" evidence="1">
    <location>
        <begin position="85"/>
        <end position="98"/>
    </location>
</feature>
<evidence type="ECO:0000313" key="3">
    <source>
        <dbReference type="Proteomes" id="UP000011668"/>
    </source>
</evidence>
<keyword evidence="3" id="KW-1185">Reference proteome</keyword>
<sequence length="98" mass="10865">MLSCQPIRERAARCVPESGCFALGRPCWSVFVTRRPNTLVGKVRYKEPCILLVPLQDETSQPEPHRTTAPSSIMRTGGGNGKCKSVPEIESHDLNSRE</sequence>
<protein>
    <submittedName>
        <fullName evidence="2">Cornifin domain-containing protein</fullName>
    </submittedName>
</protein>
<name>L8X0D3_THACA</name>
<dbReference type="Proteomes" id="UP000011668">
    <property type="component" value="Unassembled WGS sequence"/>
</dbReference>
<feature type="region of interest" description="Disordered" evidence="1">
    <location>
        <begin position="58"/>
        <end position="98"/>
    </location>
</feature>
<organism evidence="2 3">
    <name type="scientific">Thanatephorus cucumeris (strain AG1-IA)</name>
    <name type="common">Rice sheath blight fungus</name>
    <name type="synonym">Rhizoctonia solani</name>
    <dbReference type="NCBI Taxonomy" id="983506"/>
    <lineage>
        <taxon>Eukaryota</taxon>
        <taxon>Fungi</taxon>
        <taxon>Dikarya</taxon>
        <taxon>Basidiomycota</taxon>
        <taxon>Agaricomycotina</taxon>
        <taxon>Agaricomycetes</taxon>
        <taxon>Cantharellales</taxon>
        <taxon>Ceratobasidiaceae</taxon>
        <taxon>Rhizoctonia</taxon>
        <taxon>Rhizoctonia solani AG-1</taxon>
    </lineage>
</organism>
<evidence type="ECO:0000256" key="1">
    <source>
        <dbReference type="SAM" id="MobiDB-lite"/>
    </source>
</evidence>
<dbReference type="AlphaFoldDB" id="L8X0D3"/>
<reference evidence="2 3" key="1">
    <citation type="journal article" date="2013" name="Nat. Commun.">
        <title>The evolution and pathogenic mechanisms of the rice sheath blight pathogen.</title>
        <authorList>
            <person name="Zheng A."/>
            <person name="Lin R."/>
            <person name="Xu L."/>
            <person name="Qin P."/>
            <person name="Tang C."/>
            <person name="Ai P."/>
            <person name="Zhang D."/>
            <person name="Liu Y."/>
            <person name="Sun Z."/>
            <person name="Feng H."/>
            <person name="Wang Y."/>
            <person name="Chen Y."/>
            <person name="Liang X."/>
            <person name="Fu R."/>
            <person name="Li Q."/>
            <person name="Zhang J."/>
            <person name="Yu X."/>
            <person name="Xie Z."/>
            <person name="Ding L."/>
            <person name="Guan P."/>
            <person name="Tang J."/>
            <person name="Liang Y."/>
            <person name="Wang S."/>
            <person name="Deng Q."/>
            <person name="Li S."/>
            <person name="Zhu J."/>
            <person name="Wang L."/>
            <person name="Liu H."/>
            <person name="Li P."/>
        </authorList>
    </citation>
    <scope>NUCLEOTIDE SEQUENCE [LARGE SCALE GENOMIC DNA]</scope>
    <source>
        <strain evidence="3">AG-1 IA</strain>
    </source>
</reference>